<sequence length="203" mass="23123">MRIPLPKVRELIEAVRAIVKGPFTTKFPKQVDSVHPNFRGILKFREERCICCGACAQVCPTDARELILDQDRGVMRIIHHADRCIYCAQCVKGCPTEAIYHTPEFDLSRTERGGWDTFVEKELAYCELCGEPFATKAQLLHIAHKVGDLVNANPTLLLTLYQELGLAIPVPEVKEVLPYRSGTMRILCPDCRRKVYMTEQWGY</sequence>
<feature type="domain" description="4Fe-4S ferredoxin-type" evidence="6">
    <location>
        <begin position="40"/>
        <end position="69"/>
    </location>
</feature>
<dbReference type="Pfam" id="PF12838">
    <property type="entry name" value="Fer4_7"/>
    <property type="match status" value="1"/>
</dbReference>
<dbReference type="AlphaFoldDB" id="A0A7V3PUF4"/>
<dbReference type="InterPro" id="IPR017900">
    <property type="entry name" value="4Fe4S_Fe_S_CS"/>
</dbReference>
<dbReference type="GO" id="GO:0009060">
    <property type="term" value="P:aerobic respiration"/>
    <property type="evidence" value="ECO:0007669"/>
    <property type="project" value="TreeGrafter"/>
</dbReference>
<name>A0A7V3PUF4_UNCW3</name>
<evidence type="ECO:0000256" key="1">
    <source>
        <dbReference type="ARBA" id="ARBA00022485"/>
    </source>
</evidence>
<dbReference type="GO" id="GO:0016020">
    <property type="term" value="C:membrane"/>
    <property type="evidence" value="ECO:0007669"/>
    <property type="project" value="InterPro"/>
</dbReference>
<dbReference type="PANTHER" id="PTHR10849">
    <property type="entry name" value="NADH DEHYDROGENASE UBIQUINONE IRON-SULFUR PROTEIN 8, MITOCHONDRIAL"/>
    <property type="match status" value="1"/>
</dbReference>
<keyword evidence="3" id="KW-0677">Repeat</keyword>
<keyword evidence="1" id="KW-0004">4Fe-4S</keyword>
<dbReference type="InterPro" id="IPR010226">
    <property type="entry name" value="NADH_quinone_OxRdtase_chainI"/>
</dbReference>
<keyword evidence="2" id="KW-0479">Metal-binding</keyword>
<organism evidence="7">
    <name type="scientific">candidate division WOR-3 bacterium</name>
    <dbReference type="NCBI Taxonomy" id="2052148"/>
    <lineage>
        <taxon>Bacteria</taxon>
        <taxon>Bacteria division WOR-3</taxon>
    </lineage>
</organism>
<dbReference type="SUPFAM" id="SSF54862">
    <property type="entry name" value="4Fe-4S ferredoxins"/>
    <property type="match status" value="1"/>
</dbReference>
<dbReference type="InterPro" id="IPR017896">
    <property type="entry name" value="4Fe4S_Fe-S-bd"/>
</dbReference>
<evidence type="ECO:0000313" key="7">
    <source>
        <dbReference type="EMBL" id="HGD13615.1"/>
    </source>
</evidence>
<dbReference type="EMBL" id="DTMZ01000142">
    <property type="protein sequence ID" value="HGD13615.1"/>
    <property type="molecule type" value="Genomic_DNA"/>
</dbReference>
<dbReference type="PROSITE" id="PS51379">
    <property type="entry name" value="4FE4S_FER_2"/>
    <property type="match status" value="2"/>
</dbReference>
<proteinExistence type="predicted"/>
<keyword evidence="4" id="KW-0408">Iron</keyword>
<feature type="domain" description="4Fe-4S ferredoxin-type" evidence="6">
    <location>
        <begin position="75"/>
        <end position="104"/>
    </location>
</feature>
<evidence type="ECO:0000259" key="6">
    <source>
        <dbReference type="PROSITE" id="PS51379"/>
    </source>
</evidence>
<protein>
    <submittedName>
        <fullName evidence="7">4Fe-4S dicluster domain-containing protein</fullName>
    </submittedName>
</protein>
<keyword evidence="5" id="KW-0411">Iron-sulfur</keyword>
<comment type="caution">
    <text evidence="7">The sequence shown here is derived from an EMBL/GenBank/DDBJ whole genome shotgun (WGS) entry which is preliminary data.</text>
</comment>
<dbReference type="PROSITE" id="PS00198">
    <property type="entry name" value="4FE4S_FER_1"/>
    <property type="match status" value="2"/>
</dbReference>
<accession>A0A7V3PUF4</accession>
<dbReference type="Gene3D" id="3.30.70.3270">
    <property type="match status" value="1"/>
</dbReference>
<dbReference type="GO" id="GO:0051539">
    <property type="term" value="F:4 iron, 4 sulfur cluster binding"/>
    <property type="evidence" value="ECO:0007669"/>
    <property type="project" value="UniProtKB-KW"/>
</dbReference>
<reference evidence="7" key="1">
    <citation type="journal article" date="2020" name="mSystems">
        <title>Genome- and Community-Level Interaction Insights into Carbon Utilization and Element Cycling Functions of Hydrothermarchaeota in Hydrothermal Sediment.</title>
        <authorList>
            <person name="Zhou Z."/>
            <person name="Liu Y."/>
            <person name="Xu W."/>
            <person name="Pan J."/>
            <person name="Luo Z.H."/>
            <person name="Li M."/>
        </authorList>
    </citation>
    <scope>NUCLEOTIDE SEQUENCE [LARGE SCALE GENOMIC DNA]</scope>
    <source>
        <strain evidence="7">SpSt-914</strain>
    </source>
</reference>
<evidence type="ECO:0000256" key="3">
    <source>
        <dbReference type="ARBA" id="ARBA00022737"/>
    </source>
</evidence>
<evidence type="ECO:0000256" key="4">
    <source>
        <dbReference type="ARBA" id="ARBA00023004"/>
    </source>
</evidence>
<evidence type="ECO:0000256" key="2">
    <source>
        <dbReference type="ARBA" id="ARBA00022723"/>
    </source>
</evidence>
<dbReference type="GO" id="GO:0046872">
    <property type="term" value="F:metal ion binding"/>
    <property type="evidence" value="ECO:0007669"/>
    <property type="project" value="UniProtKB-KW"/>
</dbReference>
<evidence type="ECO:0000256" key="5">
    <source>
        <dbReference type="ARBA" id="ARBA00023014"/>
    </source>
</evidence>
<dbReference type="PANTHER" id="PTHR10849:SF35">
    <property type="entry name" value="FORMATE HYDROGENLYASE SUBUNIT 6-RELATED"/>
    <property type="match status" value="1"/>
</dbReference>
<dbReference type="GO" id="GO:0003954">
    <property type="term" value="F:NADH dehydrogenase activity"/>
    <property type="evidence" value="ECO:0007669"/>
    <property type="project" value="TreeGrafter"/>
</dbReference>
<gene>
    <name evidence="7" type="ORF">ENX16_06020</name>
</gene>